<dbReference type="Proteomes" id="UP000249577">
    <property type="component" value="Unassembled WGS sequence"/>
</dbReference>
<evidence type="ECO:0000256" key="4">
    <source>
        <dbReference type="ARBA" id="ARBA00022801"/>
    </source>
</evidence>
<protein>
    <recommendedName>
        <fullName evidence="5">Ribonuclease VapC</fullName>
        <shortName evidence="5">RNase VapC</shortName>
        <ecNumber evidence="5">3.1.-.-</ecNumber>
    </recommendedName>
    <alternativeName>
        <fullName evidence="5">Toxin VapC</fullName>
    </alternativeName>
</protein>
<keyword evidence="1 5" id="KW-1277">Toxin-antitoxin system</keyword>
<sequence length="140" mass="14663">MSAFIDASAIVAVLSHEPDGSEVLARIEAAGRPLYFSAVSVFEATFGLVRKKTQIGRRADAATLVEAGSIIRDFLERIGAEEVPVDGAAAIEAAARFGKVVGHPAQLNMGDCFAYACARAKGVPLLYKGDDIARTDIAPA</sequence>
<evidence type="ECO:0000313" key="8">
    <source>
        <dbReference type="Proteomes" id="UP000249577"/>
    </source>
</evidence>
<feature type="domain" description="PIN" evidence="6">
    <location>
        <begin position="4"/>
        <end position="136"/>
    </location>
</feature>
<feature type="binding site" evidence="5">
    <location>
        <position position="6"/>
    </location>
    <ligand>
        <name>Mg(2+)</name>
        <dbReference type="ChEBI" id="CHEBI:18420"/>
    </ligand>
</feature>
<organism evidence="7 8">
    <name type="scientific">Ancylobacter novellus</name>
    <name type="common">Thiobacillus novellus</name>
    <dbReference type="NCBI Taxonomy" id="921"/>
    <lineage>
        <taxon>Bacteria</taxon>
        <taxon>Pseudomonadati</taxon>
        <taxon>Pseudomonadota</taxon>
        <taxon>Alphaproteobacteria</taxon>
        <taxon>Hyphomicrobiales</taxon>
        <taxon>Xanthobacteraceae</taxon>
        <taxon>Ancylobacter</taxon>
    </lineage>
</organism>
<comment type="similarity">
    <text evidence="5">Belongs to the PINc/VapC protein family.</text>
</comment>
<keyword evidence="5" id="KW-0800">Toxin</keyword>
<dbReference type="GO" id="GO:0000287">
    <property type="term" value="F:magnesium ion binding"/>
    <property type="evidence" value="ECO:0007669"/>
    <property type="project" value="UniProtKB-UniRule"/>
</dbReference>
<reference evidence="7 8" key="1">
    <citation type="submission" date="2017-08" db="EMBL/GenBank/DDBJ databases">
        <title>Infants hospitalized years apart are colonized by the same room-sourced microbial strains.</title>
        <authorList>
            <person name="Brooks B."/>
            <person name="Olm M.R."/>
            <person name="Firek B.A."/>
            <person name="Baker R."/>
            <person name="Thomas B.C."/>
            <person name="Morowitz M.J."/>
            <person name="Banfield J.F."/>
        </authorList>
    </citation>
    <scope>NUCLEOTIDE SEQUENCE [LARGE SCALE GENOMIC DNA]</scope>
    <source>
        <strain evidence="7">S2_005_003_R2_43</strain>
    </source>
</reference>
<keyword evidence="4 5" id="KW-0378">Hydrolase</keyword>
<dbReference type="Gene3D" id="3.40.50.1010">
    <property type="entry name" value="5'-nuclease"/>
    <property type="match status" value="1"/>
</dbReference>
<evidence type="ECO:0000256" key="2">
    <source>
        <dbReference type="ARBA" id="ARBA00022722"/>
    </source>
</evidence>
<comment type="cofactor">
    <cofactor evidence="5">
        <name>Mg(2+)</name>
        <dbReference type="ChEBI" id="CHEBI:18420"/>
    </cofactor>
</comment>
<dbReference type="InterPro" id="IPR002716">
    <property type="entry name" value="PIN_dom"/>
</dbReference>
<evidence type="ECO:0000256" key="5">
    <source>
        <dbReference type="HAMAP-Rule" id="MF_00265"/>
    </source>
</evidence>
<dbReference type="HAMAP" id="MF_00265">
    <property type="entry name" value="VapC_Nob1"/>
    <property type="match status" value="1"/>
</dbReference>
<keyword evidence="3 5" id="KW-0479">Metal-binding</keyword>
<dbReference type="AlphaFoldDB" id="A0A2W5K7F6"/>
<dbReference type="GO" id="GO:0090729">
    <property type="term" value="F:toxin activity"/>
    <property type="evidence" value="ECO:0007669"/>
    <property type="project" value="UniProtKB-KW"/>
</dbReference>
<dbReference type="CDD" id="cd09871">
    <property type="entry name" value="PIN_MtVapC28-VapC30-like"/>
    <property type="match status" value="1"/>
</dbReference>
<comment type="caution">
    <text evidence="7">The sequence shown here is derived from an EMBL/GenBank/DDBJ whole genome shotgun (WGS) entry which is preliminary data.</text>
</comment>
<dbReference type="GO" id="GO:0004540">
    <property type="term" value="F:RNA nuclease activity"/>
    <property type="evidence" value="ECO:0007669"/>
    <property type="project" value="InterPro"/>
</dbReference>
<comment type="function">
    <text evidence="5">Toxic component of a toxin-antitoxin (TA) system. An RNase.</text>
</comment>
<gene>
    <name evidence="5" type="primary">vapC</name>
    <name evidence="7" type="ORF">DI565_15725</name>
</gene>
<evidence type="ECO:0000313" key="7">
    <source>
        <dbReference type="EMBL" id="PZQ13106.1"/>
    </source>
</evidence>
<keyword evidence="5" id="KW-0460">Magnesium</keyword>
<keyword evidence="2 5" id="KW-0540">Nuclease</keyword>
<dbReference type="GO" id="GO:0016787">
    <property type="term" value="F:hydrolase activity"/>
    <property type="evidence" value="ECO:0007669"/>
    <property type="project" value="UniProtKB-KW"/>
</dbReference>
<dbReference type="Pfam" id="PF01850">
    <property type="entry name" value="PIN"/>
    <property type="match status" value="1"/>
</dbReference>
<dbReference type="SUPFAM" id="SSF88723">
    <property type="entry name" value="PIN domain-like"/>
    <property type="match status" value="1"/>
</dbReference>
<dbReference type="EC" id="3.1.-.-" evidence="5"/>
<feature type="binding site" evidence="5">
    <location>
        <position position="111"/>
    </location>
    <ligand>
        <name>Mg(2+)</name>
        <dbReference type="ChEBI" id="CHEBI:18420"/>
    </ligand>
</feature>
<dbReference type="EMBL" id="QFPN01000008">
    <property type="protein sequence ID" value="PZQ13106.1"/>
    <property type="molecule type" value="Genomic_DNA"/>
</dbReference>
<accession>A0A2W5K7F6</accession>
<proteinExistence type="inferred from homology"/>
<dbReference type="InterPro" id="IPR029060">
    <property type="entry name" value="PIN-like_dom_sf"/>
</dbReference>
<evidence type="ECO:0000256" key="1">
    <source>
        <dbReference type="ARBA" id="ARBA00022649"/>
    </source>
</evidence>
<dbReference type="InterPro" id="IPR022907">
    <property type="entry name" value="VapC_family"/>
</dbReference>
<evidence type="ECO:0000259" key="6">
    <source>
        <dbReference type="Pfam" id="PF01850"/>
    </source>
</evidence>
<name>A0A2W5K7F6_ANCNO</name>
<evidence type="ECO:0000256" key="3">
    <source>
        <dbReference type="ARBA" id="ARBA00022723"/>
    </source>
</evidence>